<dbReference type="Proteomes" id="UP000491237">
    <property type="component" value="Unassembled WGS sequence"/>
</dbReference>
<gene>
    <name evidence="1" type="ORF">GKC44_16485</name>
</gene>
<reference evidence="1 2" key="1">
    <citation type="submission" date="2019-11" db="EMBL/GenBank/DDBJ databases">
        <title>Draft Genome Sequence of Plant Growth-Promoting Rhizosphere-Associated Bacteria.</title>
        <authorList>
            <person name="Vasilyev I.Y."/>
            <person name="Radchenko V."/>
            <person name="Ilnitskaya E.V."/>
        </authorList>
    </citation>
    <scope>NUCLEOTIDE SEQUENCE [LARGE SCALE GENOMIC DNA]</scope>
    <source>
        <strain evidence="1 2">VRA_07sq_f</strain>
    </source>
</reference>
<sequence length="37" mass="4362">PYNCPHGRPVLVKFSNADIEKMFKRIQDPHHTDEEIV</sequence>
<evidence type="ECO:0000313" key="2">
    <source>
        <dbReference type="Proteomes" id="UP000491237"/>
    </source>
</evidence>
<accession>A0A844EGY3</accession>
<proteinExistence type="predicted"/>
<dbReference type="InterPro" id="IPR042120">
    <property type="entry name" value="MutL_C_dimsub"/>
</dbReference>
<name>A0A844EGY3_9LACO</name>
<feature type="non-terminal residue" evidence="1">
    <location>
        <position position="1"/>
    </location>
</feature>
<organism evidence="1 2">
    <name type="scientific">Lentilactobacillus parabuchneri</name>
    <dbReference type="NCBI Taxonomy" id="152331"/>
    <lineage>
        <taxon>Bacteria</taxon>
        <taxon>Bacillati</taxon>
        <taxon>Bacillota</taxon>
        <taxon>Bacilli</taxon>
        <taxon>Lactobacillales</taxon>
        <taxon>Lactobacillaceae</taxon>
        <taxon>Lentilactobacillus</taxon>
    </lineage>
</organism>
<protein>
    <submittedName>
        <fullName evidence="1">DNA mismatch repair protein</fullName>
    </submittedName>
</protein>
<dbReference type="InterPro" id="IPR037198">
    <property type="entry name" value="MutL_C_sf"/>
</dbReference>
<dbReference type="SUPFAM" id="SSF118116">
    <property type="entry name" value="DNA mismatch repair protein MutL"/>
    <property type="match status" value="1"/>
</dbReference>
<evidence type="ECO:0000313" key="1">
    <source>
        <dbReference type="EMBL" id="MSE22792.1"/>
    </source>
</evidence>
<comment type="caution">
    <text evidence="1">The sequence shown here is derived from an EMBL/GenBank/DDBJ whole genome shotgun (WGS) entry which is preliminary data.</text>
</comment>
<dbReference type="Gene3D" id="3.30.1540.20">
    <property type="entry name" value="MutL, C-terminal domain, dimerisation subdomain"/>
    <property type="match status" value="1"/>
</dbReference>
<dbReference type="AlphaFoldDB" id="A0A844EGY3"/>
<dbReference type="EMBL" id="WKKY01001553">
    <property type="protein sequence ID" value="MSE22792.1"/>
    <property type="molecule type" value="Genomic_DNA"/>
</dbReference>